<name>A0ABX1GA71_9GAMM</name>
<evidence type="ECO:0000256" key="1">
    <source>
        <dbReference type="ARBA" id="ARBA00022801"/>
    </source>
</evidence>
<dbReference type="RefSeq" id="WP_168448409.1">
    <property type="nucleotide sequence ID" value="NZ_JAAWWK010000001.1"/>
</dbReference>
<dbReference type="Gene3D" id="3.40.50.1820">
    <property type="entry name" value="alpha/beta hydrolase"/>
    <property type="match status" value="1"/>
</dbReference>
<evidence type="ECO:0000313" key="4">
    <source>
        <dbReference type="Proteomes" id="UP000765845"/>
    </source>
</evidence>
<dbReference type="InterPro" id="IPR029058">
    <property type="entry name" value="AB_hydrolase_fold"/>
</dbReference>
<protein>
    <submittedName>
        <fullName evidence="3">Alpha/beta hydrolase</fullName>
    </submittedName>
</protein>
<dbReference type="InterPro" id="IPR050300">
    <property type="entry name" value="GDXG_lipolytic_enzyme"/>
</dbReference>
<feature type="domain" description="Alpha/beta hydrolase fold-3" evidence="2">
    <location>
        <begin position="89"/>
        <end position="291"/>
    </location>
</feature>
<organism evidence="3 4">
    <name type="scientific">Spongiibacter thalassae</name>
    <dbReference type="NCBI Taxonomy" id="2721624"/>
    <lineage>
        <taxon>Bacteria</taxon>
        <taxon>Pseudomonadati</taxon>
        <taxon>Pseudomonadota</taxon>
        <taxon>Gammaproteobacteria</taxon>
        <taxon>Cellvibrionales</taxon>
        <taxon>Spongiibacteraceae</taxon>
        <taxon>Spongiibacter</taxon>
    </lineage>
</organism>
<comment type="caution">
    <text evidence="3">The sequence shown here is derived from an EMBL/GenBank/DDBJ whole genome shotgun (WGS) entry which is preliminary data.</text>
</comment>
<dbReference type="PANTHER" id="PTHR48081">
    <property type="entry name" value="AB HYDROLASE SUPERFAMILY PROTEIN C4A8.06C"/>
    <property type="match status" value="1"/>
</dbReference>
<dbReference type="PANTHER" id="PTHR48081:SF8">
    <property type="entry name" value="ALPHA_BETA HYDROLASE FOLD-3 DOMAIN-CONTAINING PROTEIN-RELATED"/>
    <property type="match status" value="1"/>
</dbReference>
<dbReference type="EMBL" id="JAAWWK010000001">
    <property type="protein sequence ID" value="NKI15851.1"/>
    <property type="molecule type" value="Genomic_DNA"/>
</dbReference>
<accession>A0ABX1GA71</accession>
<dbReference type="GO" id="GO:0016787">
    <property type="term" value="F:hydrolase activity"/>
    <property type="evidence" value="ECO:0007669"/>
    <property type="project" value="UniProtKB-KW"/>
</dbReference>
<proteinExistence type="predicted"/>
<sequence length="316" mass="34814">MNAQRPDVRSQAKLADIPKPNIIAILLTLFLRVFKFFRGNYTVEGLRNKTATLGKKDNAKLPEGLSHIQETISGINCDKVINPGAKFLVLHLYGGAGCIRMPSLEYPPIAKFCARIGAEGVFPHYSLAPEFKFPQGPEDCLAVYKALLDKGVEAQHIILSGASAGGGNVLSLLALLKQYSLPMPACAVMLSPSGDALMVGDSWHENARRDPMFHLSDVLYFQSLIFSAEQRSDPLVNVSLMDSFSGYPPLYFTASSNEVLRDVSTIAHNKAMADKVISQLDIYDGAVHCMQLMPFFNQYQAAWNRIDEFVLHHLPA</sequence>
<dbReference type="SUPFAM" id="SSF53474">
    <property type="entry name" value="alpha/beta-Hydrolases"/>
    <property type="match status" value="1"/>
</dbReference>
<keyword evidence="4" id="KW-1185">Reference proteome</keyword>
<gene>
    <name evidence="3" type="ORF">HCU74_00310</name>
</gene>
<dbReference type="Pfam" id="PF07859">
    <property type="entry name" value="Abhydrolase_3"/>
    <property type="match status" value="1"/>
</dbReference>
<dbReference type="Proteomes" id="UP000765845">
    <property type="component" value="Unassembled WGS sequence"/>
</dbReference>
<dbReference type="InterPro" id="IPR013094">
    <property type="entry name" value="AB_hydrolase_3"/>
</dbReference>
<evidence type="ECO:0000313" key="3">
    <source>
        <dbReference type="EMBL" id="NKI15851.1"/>
    </source>
</evidence>
<keyword evidence="1 3" id="KW-0378">Hydrolase</keyword>
<evidence type="ECO:0000259" key="2">
    <source>
        <dbReference type="Pfam" id="PF07859"/>
    </source>
</evidence>
<reference evidence="3 4" key="1">
    <citation type="submission" date="2020-04" db="EMBL/GenBank/DDBJ databases">
        <authorList>
            <person name="Yoon J."/>
        </authorList>
    </citation>
    <scope>NUCLEOTIDE SEQUENCE [LARGE SCALE GENOMIC DNA]</scope>
    <source>
        <strain evidence="3 4">KMU-166</strain>
    </source>
</reference>